<dbReference type="InterPro" id="IPR018688">
    <property type="entry name" value="PpoB2-like"/>
</dbReference>
<feature type="transmembrane region" description="Helical" evidence="1">
    <location>
        <begin position="85"/>
        <end position="112"/>
    </location>
</feature>
<gene>
    <name evidence="2" type="ORF">GCM10023171_29020</name>
</gene>
<accession>A0ABP8PJZ6</accession>
<keyword evidence="1" id="KW-0472">Membrane</keyword>
<feature type="transmembrane region" description="Helical" evidence="1">
    <location>
        <begin position="175"/>
        <end position="208"/>
    </location>
</feature>
<dbReference type="Proteomes" id="UP001500731">
    <property type="component" value="Unassembled WGS sequence"/>
</dbReference>
<organism evidence="2 3">
    <name type="scientific">Microbacterium panaciterrae</name>
    <dbReference type="NCBI Taxonomy" id="985759"/>
    <lineage>
        <taxon>Bacteria</taxon>
        <taxon>Bacillati</taxon>
        <taxon>Actinomycetota</taxon>
        <taxon>Actinomycetes</taxon>
        <taxon>Micrococcales</taxon>
        <taxon>Microbacteriaceae</taxon>
        <taxon>Microbacterium</taxon>
    </lineage>
</organism>
<evidence type="ECO:0000313" key="3">
    <source>
        <dbReference type="Proteomes" id="UP001500731"/>
    </source>
</evidence>
<feature type="transmembrane region" description="Helical" evidence="1">
    <location>
        <begin position="12"/>
        <end position="29"/>
    </location>
</feature>
<proteinExistence type="predicted"/>
<feature type="transmembrane region" description="Helical" evidence="1">
    <location>
        <begin position="49"/>
        <end position="73"/>
    </location>
</feature>
<evidence type="ECO:0000256" key="1">
    <source>
        <dbReference type="SAM" id="Phobius"/>
    </source>
</evidence>
<dbReference type="RefSeq" id="WP_345188092.1">
    <property type="nucleotide sequence ID" value="NZ_BAABGP010000019.1"/>
</dbReference>
<name>A0ABP8PJZ6_9MICO</name>
<sequence>MTAAFRAVRARISAVLVLLALAGVGWWWTAEQATGMDSGPWSPLGSPGWFLVVWTVMMAAMMLPSVAPTVALYARMTRTRPLLPVVFTTGYLSVWVAAGVLALALAAAASAVPGDVLTWDRSGRPLTIATLLLAALYEFTPWKNACLGRCRSPLGFLMGTWRDGWQGAGVMGAKLGAWCLGCCWALMAALFALGLMNLVWMGSVAALIALEKLLPWRRTAMSITAVVLVGLAVVIILAPHAIPGTTMMPTAPMG</sequence>
<dbReference type="EMBL" id="BAABGP010000019">
    <property type="protein sequence ID" value="GAA4488830.1"/>
    <property type="molecule type" value="Genomic_DNA"/>
</dbReference>
<comment type="caution">
    <text evidence="2">The sequence shown here is derived from an EMBL/GenBank/DDBJ whole genome shotgun (WGS) entry which is preliminary data.</text>
</comment>
<feature type="transmembrane region" description="Helical" evidence="1">
    <location>
        <begin position="220"/>
        <end position="242"/>
    </location>
</feature>
<reference evidence="3" key="1">
    <citation type="journal article" date="2019" name="Int. J. Syst. Evol. Microbiol.">
        <title>The Global Catalogue of Microorganisms (GCM) 10K type strain sequencing project: providing services to taxonomists for standard genome sequencing and annotation.</title>
        <authorList>
            <consortium name="The Broad Institute Genomics Platform"/>
            <consortium name="The Broad Institute Genome Sequencing Center for Infectious Disease"/>
            <person name="Wu L."/>
            <person name="Ma J."/>
        </authorList>
    </citation>
    <scope>NUCLEOTIDE SEQUENCE [LARGE SCALE GENOMIC DNA]</scope>
    <source>
        <strain evidence="3">JCM 17839</strain>
    </source>
</reference>
<keyword evidence="1" id="KW-1133">Transmembrane helix</keyword>
<dbReference type="Pfam" id="PF09948">
    <property type="entry name" value="PpoB2"/>
    <property type="match status" value="1"/>
</dbReference>
<keyword evidence="3" id="KW-1185">Reference proteome</keyword>
<evidence type="ECO:0000313" key="2">
    <source>
        <dbReference type="EMBL" id="GAA4488830.1"/>
    </source>
</evidence>
<keyword evidence="1" id="KW-0812">Transmembrane</keyword>
<protein>
    <submittedName>
        <fullName evidence="2">DUF2182 domain-containing protein</fullName>
    </submittedName>
</protein>